<accession>A0ABS8RNC8</accession>
<evidence type="ECO:0000313" key="1">
    <source>
        <dbReference type="EMBL" id="MCD7448309.1"/>
    </source>
</evidence>
<sequence>MFPFGEKISVKEKEGDREASAWLRIVGAATAVAGSEGETWWCATPVVIVFRRYSSEKTKKKQVDGWSRSWVMGRKRREASGGRTGVDIGEAIIGEGIGEVIDTLNGLETP</sequence>
<keyword evidence="2" id="KW-1185">Reference proteome</keyword>
<reference evidence="1 2" key="1">
    <citation type="journal article" date="2021" name="BMC Genomics">
        <title>Datura genome reveals duplications of psychoactive alkaloid biosynthetic genes and high mutation rate following tissue culture.</title>
        <authorList>
            <person name="Rajewski A."/>
            <person name="Carter-House D."/>
            <person name="Stajich J."/>
            <person name="Litt A."/>
        </authorList>
    </citation>
    <scope>NUCLEOTIDE SEQUENCE [LARGE SCALE GENOMIC DNA]</scope>
    <source>
        <strain evidence="1">AR-01</strain>
    </source>
</reference>
<name>A0ABS8RNC8_DATST</name>
<proteinExistence type="predicted"/>
<organism evidence="1 2">
    <name type="scientific">Datura stramonium</name>
    <name type="common">Jimsonweed</name>
    <name type="synonym">Common thornapple</name>
    <dbReference type="NCBI Taxonomy" id="4076"/>
    <lineage>
        <taxon>Eukaryota</taxon>
        <taxon>Viridiplantae</taxon>
        <taxon>Streptophyta</taxon>
        <taxon>Embryophyta</taxon>
        <taxon>Tracheophyta</taxon>
        <taxon>Spermatophyta</taxon>
        <taxon>Magnoliopsida</taxon>
        <taxon>eudicotyledons</taxon>
        <taxon>Gunneridae</taxon>
        <taxon>Pentapetalae</taxon>
        <taxon>asterids</taxon>
        <taxon>lamiids</taxon>
        <taxon>Solanales</taxon>
        <taxon>Solanaceae</taxon>
        <taxon>Solanoideae</taxon>
        <taxon>Datureae</taxon>
        <taxon>Datura</taxon>
    </lineage>
</organism>
<dbReference type="Proteomes" id="UP000823775">
    <property type="component" value="Unassembled WGS sequence"/>
</dbReference>
<dbReference type="EMBL" id="JACEIK010000058">
    <property type="protein sequence ID" value="MCD7448309.1"/>
    <property type="molecule type" value="Genomic_DNA"/>
</dbReference>
<gene>
    <name evidence="1" type="ORF">HAX54_040750</name>
</gene>
<comment type="caution">
    <text evidence="1">The sequence shown here is derived from an EMBL/GenBank/DDBJ whole genome shotgun (WGS) entry which is preliminary data.</text>
</comment>
<evidence type="ECO:0000313" key="2">
    <source>
        <dbReference type="Proteomes" id="UP000823775"/>
    </source>
</evidence>
<protein>
    <submittedName>
        <fullName evidence="1">Uncharacterized protein</fullName>
    </submittedName>
</protein>